<feature type="signal peptide" evidence="2">
    <location>
        <begin position="1"/>
        <end position="29"/>
    </location>
</feature>
<dbReference type="SUPFAM" id="SSF53850">
    <property type="entry name" value="Periplasmic binding protein-like II"/>
    <property type="match status" value="1"/>
</dbReference>
<dbReference type="AlphaFoldDB" id="A0A2U1V1Z8"/>
<comment type="caution">
    <text evidence="3">The sequence shown here is derived from an EMBL/GenBank/DDBJ whole genome shotgun (WGS) entry which is preliminary data.</text>
</comment>
<comment type="similarity">
    <text evidence="1">Belongs to the UPF0065 (bug) family.</text>
</comment>
<dbReference type="Gene3D" id="3.40.190.150">
    <property type="entry name" value="Bordetella uptake gene, domain 1"/>
    <property type="match status" value="1"/>
</dbReference>
<dbReference type="RefSeq" id="WP_109517779.1">
    <property type="nucleotide sequence ID" value="NZ_PDOA01000010.1"/>
</dbReference>
<dbReference type="Gene3D" id="3.40.190.10">
    <property type="entry name" value="Periplasmic binding protein-like II"/>
    <property type="match status" value="1"/>
</dbReference>
<dbReference type="CDD" id="cd13578">
    <property type="entry name" value="PBP2_Bug27"/>
    <property type="match status" value="1"/>
</dbReference>
<dbReference type="Pfam" id="PF03401">
    <property type="entry name" value="TctC"/>
    <property type="match status" value="1"/>
</dbReference>
<dbReference type="Proteomes" id="UP000245048">
    <property type="component" value="Unassembled WGS sequence"/>
</dbReference>
<dbReference type="EMBL" id="PDOA01000010">
    <property type="protein sequence ID" value="PWC27891.1"/>
    <property type="molecule type" value="Genomic_DNA"/>
</dbReference>
<dbReference type="PANTHER" id="PTHR42928">
    <property type="entry name" value="TRICARBOXYLATE-BINDING PROTEIN"/>
    <property type="match status" value="1"/>
</dbReference>
<evidence type="ECO:0000256" key="1">
    <source>
        <dbReference type="ARBA" id="ARBA00006987"/>
    </source>
</evidence>
<evidence type="ECO:0000313" key="3">
    <source>
        <dbReference type="EMBL" id="PWC27891.1"/>
    </source>
</evidence>
<gene>
    <name evidence="3" type="ORF">CR165_14775</name>
</gene>
<keyword evidence="2" id="KW-0732">Signal</keyword>
<dbReference type="InterPro" id="IPR005064">
    <property type="entry name" value="BUG"/>
</dbReference>
<dbReference type="InterPro" id="IPR042100">
    <property type="entry name" value="Bug_dom1"/>
</dbReference>
<reference evidence="4" key="1">
    <citation type="submission" date="2017-10" db="EMBL/GenBank/DDBJ databases">
        <authorList>
            <person name="Toshchakov S.V."/>
            <person name="Goeva M.A."/>
        </authorList>
    </citation>
    <scope>NUCLEOTIDE SEQUENCE [LARGE SCALE GENOMIC DNA]</scope>
    <source>
        <strain evidence="4">JR1/69-1-13</strain>
    </source>
</reference>
<feature type="chain" id="PRO_5015638930" evidence="2">
    <location>
        <begin position="30"/>
        <end position="329"/>
    </location>
</feature>
<dbReference type="PANTHER" id="PTHR42928:SF5">
    <property type="entry name" value="BLR1237 PROTEIN"/>
    <property type="match status" value="1"/>
</dbReference>
<accession>A0A2U1V1Z8</accession>
<sequence>MHRRTLLRLPALAPLAAPALWPAAARAQAAAWPSQPIRLLVPFSAGGPTDLPARLVADELSKSFGQRVVVENRTGSGVIVASDAVAKAPKDGHTLLYTTVGHSVARALFPHLPFDPIADFQPVAHIGRIHNVVMVNKAVPAQSLPELLKLFRDNPGKYDYASNGNGGSIHLATELLLAMAGGLEVNHVAYRGSTAAMPDLLSGNVSMMVDVISSGMPFIERGEMRGLAITARERSPLYPDLPTVAETVPGYESFTWHMVLAPAGTPAETVATLNRAINAVMAQEGVRQTLRKQAMDIVSDSTPQSSAAFLRAEIEKWEALIVRAGIKAS</sequence>
<dbReference type="PIRSF" id="PIRSF017082">
    <property type="entry name" value="YflP"/>
    <property type="match status" value="1"/>
</dbReference>
<keyword evidence="4" id="KW-1185">Reference proteome</keyword>
<protein>
    <submittedName>
        <fullName evidence="3">N-acyl-D-aspartate deacylase</fullName>
    </submittedName>
</protein>
<evidence type="ECO:0000313" key="4">
    <source>
        <dbReference type="Proteomes" id="UP000245048"/>
    </source>
</evidence>
<organism evidence="3 4">
    <name type="scientific">Teichococcus aestuarii</name>
    <dbReference type="NCBI Taxonomy" id="568898"/>
    <lineage>
        <taxon>Bacteria</taxon>
        <taxon>Pseudomonadati</taxon>
        <taxon>Pseudomonadota</taxon>
        <taxon>Alphaproteobacteria</taxon>
        <taxon>Acetobacterales</taxon>
        <taxon>Roseomonadaceae</taxon>
        <taxon>Roseomonas</taxon>
    </lineage>
</organism>
<proteinExistence type="inferred from homology"/>
<name>A0A2U1V1Z8_9PROT</name>
<dbReference type="OrthoDB" id="8264321at2"/>
<evidence type="ECO:0000256" key="2">
    <source>
        <dbReference type="SAM" id="SignalP"/>
    </source>
</evidence>